<evidence type="ECO:0000313" key="3">
    <source>
        <dbReference type="Proteomes" id="UP001279734"/>
    </source>
</evidence>
<proteinExistence type="predicted"/>
<organism evidence="2 3">
    <name type="scientific">Nepenthes gracilis</name>
    <name type="common">Slender pitcher plant</name>
    <dbReference type="NCBI Taxonomy" id="150966"/>
    <lineage>
        <taxon>Eukaryota</taxon>
        <taxon>Viridiplantae</taxon>
        <taxon>Streptophyta</taxon>
        <taxon>Embryophyta</taxon>
        <taxon>Tracheophyta</taxon>
        <taxon>Spermatophyta</taxon>
        <taxon>Magnoliopsida</taxon>
        <taxon>eudicotyledons</taxon>
        <taxon>Gunneridae</taxon>
        <taxon>Pentapetalae</taxon>
        <taxon>Caryophyllales</taxon>
        <taxon>Nepenthaceae</taxon>
        <taxon>Nepenthes</taxon>
    </lineage>
</organism>
<gene>
    <name evidence="2" type="ORF">Nepgr_016427</name>
</gene>
<feature type="compositionally biased region" description="Polar residues" evidence="1">
    <location>
        <begin position="53"/>
        <end position="95"/>
    </location>
</feature>
<dbReference type="AlphaFoldDB" id="A0AAD3SQH2"/>
<sequence>MVMQTSRAKAKSSHKHHGKPMINCSSHPLLEVNFSALMHLKRSKIEQAVAQLNSTNRNSSSQCKPQGRSSLNRCNSRLQHITGSRASGVHSSQFYPKSRRPGRRNHGQDPTTRANFSTQFSRATNPRPRKKQPPFQLYRQSYLA</sequence>
<feature type="region of interest" description="Disordered" evidence="1">
    <location>
        <begin position="53"/>
        <end position="144"/>
    </location>
</feature>
<dbReference type="EMBL" id="BSYO01000014">
    <property type="protein sequence ID" value="GMH14586.1"/>
    <property type="molecule type" value="Genomic_DNA"/>
</dbReference>
<feature type="compositionally biased region" description="Polar residues" evidence="1">
    <location>
        <begin position="108"/>
        <end position="124"/>
    </location>
</feature>
<dbReference type="Proteomes" id="UP001279734">
    <property type="component" value="Unassembled WGS sequence"/>
</dbReference>
<evidence type="ECO:0000256" key="1">
    <source>
        <dbReference type="SAM" id="MobiDB-lite"/>
    </source>
</evidence>
<feature type="compositionally biased region" description="Basic residues" evidence="1">
    <location>
        <begin position="8"/>
        <end position="19"/>
    </location>
</feature>
<feature type="region of interest" description="Disordered" evidence="1">
    <location>
        <begin position="1"/>
        <end position="23"/>
    </location>
</feature>
<protein>
    <submittedName>
        <fullName evidence="2">Uncharacterized protein</fullName>
    </submittedName>
</protein>
<evidence type="ECO:0000313" key="2">
    <source>
        <dbReference type="EMBL" id="GMH14586.1"/>
    </source>
</evidence>
<name>A0AAD3SQH2_NEPGR</name>
<comment type="caution">
    <text evidence="2">The sequence shown here is derived from an EMBL/GenBank/DDBJ whole genome shotgun (WGS) entry which is preliminary data.</text>
</comment>
<accession>A0AAD3SQH2</accession>
<reference evidence="2" key="1">
    <citation type="submission" date="2023-05" db="EMBL/GenBank/DDBJ databases">
        <title>Nepenthes gracilis genome sequencing.</title>
        <authorList>
            <person name="Fukushima K."/>
        </authorList>
    </citation>
    <scope>NUCLEOTIDE SEQUENCE</scope>
    <source>
        <strain evidence="2">SING2019-196</strain>
    </source>
</reference>
<keyword evidence="3" id="KW-1185">Reference proteome</keyword>